<protein>
    <submittedName>
        <fullName evidence="2">Uncharacterized protein</fullName>
    </submittedName>
</protein>
<proteinExistence type="predicted"/>
<dbReference type="EMBL" id="CAJVCH010566145">
    <property type="protein sequence ID" value="CAG7832637.1"/>
    <property type="molecule type" value="Genomic_DNA"/>
</dbReference>
<sequence>MSNQSYYKDRLGFDPQDNDFSHGGEDKQGYEDSLSKFKGWSWDLWTFFINIV</sequence>
<feature type="non-terminal residue" evidence="2">
    <location>
        <position position="1"/>
    </location>
</feature>
<feature type="non-terminal residue" evidence="2">
    <location>
        <position position="52"/>
    </location>
</feature>
<evidence type="ECO:0000313" key="3">
    <source>
        <dbReference type="Proteomes" id="UP000708208"/>
    </source>
</evidence>
<dbReference type="Proteomes" id="UP000708208">
    <property type="component" value="Unassembled WGS sequence"/>
</dbReference>
<accession>A0A8J2LBX7</accession>
<name>A0A8J2LBX7_9HEXA</name>
<dbReference type="AlphaFoldDB" id="A0A8J2LBX7"/>
<keyword evidence="3" id="KW-1185">Reference proteome</keyword>
<organism evidence="2 3">
    <name type="scientific">Allacma fusca</name>
    <dbReference type="NCBI Taxonomy" id="39272"/>
    <lineage>
        <taxon>Eukaryota</taxon>
        <taxon>Metazoa</taxon>
        <taxon>Ecdysozoa</taxon>
        <taxon>Arthropoda</taxon>
        <taxon>Hexapoda</taxon>
        <taxon>Collembola</taxon>
        <taxon>Symphypleona</taxon>
        <taxon>Sminthuridae</taxon>
        <taxon>Allacma</taxon>
    </lineage>
</organism>
<evidence type="ECO:0000256" key="1">
    <source>
        <dbReference type="SAM" id="MobiDB-lite"/>
    </source>
</evidence>
<feature type="compositionally biased region" description="Basic and acidic residues" evidence="1">
    <location>
        <begin position="19"/>
        <end position="31"/>
    </location>
</feature>
<comment type="caution">
    <text evidence="2">The sequence shown here is derived from an EMBL/GenBank/DDBJ whole genome shotgun (WGS) entry which is preliminary data.</text>
</comment>
<evidence type="ECO:0000313" key="2">
    <source>
        <dbReference type="EMBL" id="CAG7832637.1"/>
    </source>
</evidence>
<reference evidence="2" key="1">
    <citation type="submission" date="2021-06" db="EMBL/GenBank/DDBJ databases">
        <authorList>
            <person name="Hodson N. C."/>
            <person name="Mongue J. A."/>
            <person name="Jaron S. K."/>
        </authorList>
    </citation>
    <scope>NUCLEOTIDE SEQUENCE</scope>
</reference>
<dbReference type="OrthoDB" id="18853at2759"/>
<gene>
    <name evidence="2" type="ORF">AFUS01_LOCUS42316</name>
</gene>
<feature type="region of interest" description="Disordered" evidence="1">
    <location>
        <begin position="1"/>
        <end position="31"/>
    </location>
</feature>